<feature type="domain" description="Reverse transcriptase Ty1/copia-type" evidence="2">
    <location>
        <begin position="195"/>
        <end position="418"/>
    </location>
</feature>
<comment type="caution">
    <text evidence="3">The sequence shown here is derived from an EMBL/GenBank/DDBJ whole genome shotgun (WGS) entry which is preliminary data.</text>
</comment>
<dbReference type="Proteomes" id="UP001217918">
    <property type="component" value="Unassembled WGS sequence"/>
</dbReference>
<evidence type="ECO:0000313" key="4">
    <source>
        <dbReference type="Proteomes" id="UP001217918"/>
    </source>
</evidence>
<reference evidence="3" key="1">
    <citation type="journal article" date="2023" name="Mol. Plant Microbe Interact.">
        <title>Elucidating the Obligate Nature and Biological Capacity of an Invasive Fungal Corn Pathogen.</title>
        <authorList>
            <person name="MacCready J.S."/>
            <person name="Roggenkamp E.M."/>
            <person name="Gdanetz K."/>
            <person name="Chilvers M.I."/>
        </authorList>
    </citation>
    <scope>NUCLEOTIDE SEQUENCE</scope>
    <source>
        <strain evidence="3">PM02</strain>
    </source>
</reference>
<gene>
    <name evidence="3" type="ORF">P8C59_007131</name>
</gene>
<feature type="compositionally biased region" description="Pro residues" evidence="1">
    <location>
        <begin position="725"/>
        <end position="736"/>
    </location>
</feature>
<protein>
    <recommendedName>
        <fullName evidence="2">Reverse transcriptase Ty1/copia-type domain-containing protein</fullName>
    </recommendedName>
</protein>
<dbReference type="AlphaFoldDB" id="A0AAD9MDX1"/>
<feature type="region of interest" description="Disordered" evidence="1">
    <location>
        <begin position="845"/>
        <end position="918"/>
    </location>
</feature>
<feature type="region of interest" description="Disordered" evidence="1">
    <location>
        <begin position="676"/>
        <end position="745"/>
    </location>
</feature>
<proteinExistence type="predicted"/>
<feature type="compositionally biased region" description="Polar residues" evidence="1">
    <location>
        <begin position="853"/>
        <end position="878"/>
    </location>
</feature>
<dbReference type="CDD" id="cd09272">
    <property type="entry name" value="RNase_HI_RT_Ty1"/>
    <property type="match status" value="1"/>
</dbReference>
<name>A0AAD9MDX1_9PEZI</name>
<feature type="region of interest" description="Disordered" evidence="1">
    <location>
        <begin position="41"/>
        <end position="60"/>
    </location>
</feature>
<organism evidence="3 4">
    <name type="scientific">Phyllachora maydis</name>
    <dbReference type="NCBI Taxonomy" id="1825666"/>
    <lineage>
        <taxon>Eukaryota</taxon>
        <taxon>Fungi</taxon>
        <taxon>Dikarya</taxon>
        <taxon>Ascomycota</taxon>
        <taxon>Pezizomycotina</taxon>
        <taxon>Sordariomycetes</taxon>
        <taxon>Sordariomycetidae</taxon>
        <taxon>Phyllachorales</taxon>
        <taxon>Phyllachoraceae</taxon>
        <taxon>Phyllachora</taxon>
    </lineage>
</organism>
<evidence type="ECO:0000313" key="3">
    <source>
        <dbReference type="EMBL" id="KAK2072797.1"/>
    </source>
</evidence>
<dbReference type="Pfam" id="PF07727">
    <property type="entry name" value="RVT_2"/>
    <property type="match status" value="1"/>
</dbReference>
<feature type="compositionally biased region" description="Low complexity" evidence="1">
    <location>
        <begin position="676"/>
        <end position="695"/>
    </location>
</feature>
<keyword evidence="4" id="KW-1185">Reference proteome</keyword>
<accession>A0AAD9MDX1</accession>
<dbReference type="EMBL" id="JAQQPM010000006">
    <property type="protein sequence ID" value="KAK2072797.1"/>
    <property type="molecule type" value="Genomic_DNA"/>
</dbReference>
<dbReference type="PANTHER" id="PTHR11439">
    <property type="entry name" value="GAG-POL-RELATED RETROTRANSPOSON"/>
    <property type="match status" value="1"/>
</dbReference>
<feature type="compositionally biased region" description="Basic and acidic residues" evidence="1">
    <location>
        <begin position="886"/>
        <end position="895"/>
    </location>
</feature>
<dbReference type="InterPro" id="IPR013103">
    <property type="entry name" value="RVT_2"/>
</dbReference>
<feature type="compositionally biased region" description="Low complexity" evidence="1">
    <location>
        <begin position="896"/>
        <end position="909"/>
    </location>
</feature>
<evidence type="ECO:0000259" key="2">
    <source>
        <dbReference type="Pfam" id="PF07727"/>
    </source>
</evidence>
<dbReference type="PANTHER" id="PTHR11439:SF483">
    <property type="entry name" value="PEPTIDE SYNTHASE GLIP-LIKE, PUTATIVE (AFU_ORTHOLOGUE AFUA_3G12920)-RELATED"/>
    <property type="match status" value="1"/>
</dbReference>
<sequence>MYICRSKFCFNIKDNFSYRYAVTKVCCSVSIEIGPSKLESYESSSDSELDEPSPDKPINPVIVESTRPTISIRKPELPEAFPQTIEPIFAPKPIEVIAPNQPITNEPLDNSNLISEGDKMQLDYYKLLAKTSSYILSFVYKARKRVISKDSTPTTYKQVLKLPRDERSKWLEAITKEFIQSLELGVFKFLPRSLLPSNRKLITCRNVLKVKKDARNRPIKYKSRLVARGFIQAEGLDYTITYASTSIPPTWRILLAIGAVLDWEIEQADFIGAFLNSALREEIYMEIPKGLLDLAASNKAIYKLLLKYGYNPSTPNIIKLSKALYRVFYNAKTCHFIVTYVDDCLFIGPNIGYITELKKRLNKVYAIEDLGPAAYFLGVQIIRDRPNRRLWLNQSQYVEEAVSRFNLADSKPISIPLQPGLVSQLQLEQDITSHLCNSTEIKLYQSLWLSRSLNRPIKSHLNAAKNLFKYLNSTKDYSICFSCNGNTVADLGPKLSNSSNTTTKLSRDFHYKEGPRSLTTTSTTIVDSGNSKGSSRTSIINSSLVPIGFSDSDFTGDKATSKSTYGYLYKLAGGPISWKTKRATTIALSTLEAQTDGLTEAIGEVQWIIGLFSELHRPIDYPITLYGDNQGSITVANNPALHARTKHTLLKFRYVREQVKAKIVTIIYLNTNYSSNRVSSGSSSSSSSSSSGSKSTVARNLQLQQGGRTGPIVTCPSPDHTDPSDPNPANPNPTAPSPLGAINKAPKRSGHSFLTYLTTATATATTTTTTSAANPTTTITATGSSDIPFNSSFKGLSSSIPTTPLAPAPTLAKLAKITPAIHRVAACKAKQRKSAKAYAIAAKKEDLRRSKHTAGSNAGRYTTNSGLIANKDNNNTYNRAYIPPAKAEKEEKDSSSNDNSVNSSTSNSADKGEGSSACKRSKGALYCKDILPYKRQRVTSYPCSPPSTPYADIYVYYI</sequence>
<evidence type="ECO:0000256" key="1">
    <source>
        <dbReference type="SAM" id="MobiDB-lite"/>
    </source>
</evidence>
<feature type="compositionally biased region" description="Polar residues" evidence="1">
    <location>
        <begin position="696"/>
        <end position="706"/>
    </location>
</feature>